<feature type="compositionally biased region" description="Acidic residues" evidence="1">
    <location>
        <begin position="585"/>
        <end position="598"/>
    </location>
</feature>
<dbReference type="InParanoid" id="A0A6I8U887"/>
<feature type="region of interest" description="Disordered" evidence="1">
    <location>
        <begin position="672"/>
        <end position="696"/>
    </location>
</feature>
<evidence type="ECO:0000313" key="2">
    <source>
        <dbReference type="EnsemblMetazoa" id="AAEL025259-PB"/>
    </source>
</evidence>
<feature type="region of interest" description="Disordered" evidence="1">
    <location>
        <begin position="437"/>
        <end position="507"/>
    </location>
</feature>
<feature type="compositionally biased region" description="Basic and acidic residues" evidence="1">
    <location>
        <begin position="381"/>
        <end position="391"/>
    </location>
</feature>
<evidence type="ECO:0000313" key="3">
    <source>
        <dbReference type="Proteomes" id="UP000008820"/>
    </source>
</evidence>
<dbReference type="OrthoDB" id="7765450at2759"/>
<feature type="region of interest" description="Disordered" evidence="1">
    <location>
        <begin position="884"/>
        <end position="913"/>
    </location>
</feature>
<feature type="compositionally biased region" description="Polar residues" evidence="1">
    <location>
        <begin position="998"/>
        <end position="1013"/>
    </location>
</feature>
<protein>
    <submittedName>
        <fullName evidence="2">Uncharacterized protein</fullName>
    </submittedName>
</protein>
<dbReference type="AlphaFoldDB" id="A0A6I8U887"/>
<feature type="region of interest" description="Disordered" evidence="1">
    <location>
        <begin position="993"/>
        <end position="1069"/>
    </location>
</feature>
<reference evidence="2" key="2">
    <citation type="submission" date="2020-05" db="UniProtKB">
        <authorList>
            <consortium name="EnsemblMetazoa"/>
        </authorList>
    </citation>
    <scope>IDENTIFICATION</scope>
    <source>
        <strain evidence="2">LVP_AGWG</strain>
    </source>
</reference>
<name>A0A6I8U887_AEDAE</name>
<feature type="compositionally biased region" description="Acidic residues" evidence="1">
    <location>
        <begin position="371"/>
        <end position="380"/>
    </location>
</feature>
<feature type="region of interest" description="Disordered" evidence="1">
    <location>
        <begin position="835"/>
        <end position="868"/>
    </location>
</feature>
<feature type="compositionally biased region" description="Polar residues" evidence="1">
    <location>
        <begin position="437"/>
        <end position="448"/>
    </location>
</feature>
<dbReference type="EnsemblMetazoa" id="AAEL025259-RB">
    <property type="protein sequence ID" value="AAEL025259-PB"/>
    <property type="gene ID" value="AAEL025259"/>
</dbReference>
<feature type="compositionally biased region" description="Acidic residues" evidence="1">
    <location>
        <begin position="478"/>
        <end position="489"/>
    </location>
</feature>
<sequence length="1069" mass="120456">MTSTLFESDSFNRRFVEKLVEQRDRILRGDEVSVWQQIALELSQDWELDCGDLRWQDLSRYFKRSLVFKLSHRKWTTDQGLIDRLQYPYLRKVYVVTIQFYDRACPAMRVIENISEIQDNKLFIKYTMDGRFDPDVVAAFKRRSRKGVRIYVNINVGDPVYNLPEDAKKLLLQMEHHRKERPHRKGDSHERVRSPVGTPTVIESGSPPEKIFSPRDLLEKESFSVNTQEYDEIIKESLERELPPLPKRRRLSPGCVEVWLESCEILSSSASMVDGQIDPLHMSIRSGPEKMNQSSRVAGGSLSEPQMNPACLLEELTVVRSQPPTRIMASQPTTLAQESIHIKQEPEIESAREKPPSAAGCDPFLNNILAESDDEEEEDERTDHSYAKEKSNSVVIEQHGASGKEILESSTIIASRSLHEPLAVVRRQPPTLIMASQPLSSQQNSIQPKQEPETEPLSVAPTLETGHQDPFLDSVLTDSDDDDEEEREKEDESNSRRTTSNPTGAIGNIDVALIDSSHAPISNDNRSESQTTEVIAPVVRKQSPTVIVAKPTQESVPIKKEISIPNEPSSAEAYHDPFLNGVFTDSEDEEDDDEEEQNIPDKLHNELPDIIVSSEIPYPSTTKDTVSTPIETEHLETSQSTNVESNTQRQTHSINTCFNRHSDNTIAAEAAQTQLQPSESETQSITNPTDNLSAPNLSIESTTALQYSGVDRLGIQALDNSLKSVPRHFIVKQRLPLTVPVDPPINGLIGQPIVGPGDTEVQGVTNKVQMYFKTKSISNYKRRTKTASTYDLADRHHLVEADDPELSTERFDVNLPLGSQSPNVHIYMNDLRSERSRTPLIQSPLRSESSRIEDLAEDSEPFEHSYQSPDSNRLFIAWSPSSATNSSGFSRTSRAPEPPTTSSPTASKFQAEQYDSIQPSIESRLRFQIVLRSLWPTLFARDDSFCDFLHLISVLAQNIFPLLQPNTGHAAMALLRMVTPIASRLAYGSFEPTENDNFRSLTETNDRNQITNRTDNERETSKRQIDTQSNLSTDETPSLVISDDDEEGELPVRLKRHYRVHQTAPSHTD</sequence>
<keyword evidence="3" id="KW-1185">Reference proteome</keyword>
<gene>
    <name evidence="2" type="primary">5575770</name>
</gene>
<feature type="compositionally biased region" description="Basic and acidic residues" evidence="1">
    <location>
        <begin position="1014"/>
        <end position="1025"/>
    </location>
</feature>
<feature type="region of interest" description="Disordered" evidence="1">
    <location>
        <begin position="568"/>
        <end position="627"/>
    </location>
</feature>
<accession>A0A6I8U887</accession>
<feature type="region of interest" description="Disordered" evidence="1">
    <location>
        <begin position="371"/>
        <end position="392"/>
    </location>
</feature>
<evidence type="ECO:0000256" key="1">
    <source>
        <dbReference type="SAM" id="MobiDB-lite"/>
    </source>
</evidence>
<dbReference type="Proteomes" id="UP000008820">
    <property type="component" value="Chromosome 2"/>
</dbReference>
<feature type="region of interest" description="Disordered" evidence="1">
    <location>
        <begin position="178"/>
        <end position="211"/>
    </location>
</feature>
<proteinExistence type="predicted"/>
<reference evidence="2 3" key="1">
    <citation type="submission" date="2017-06" db="EMBL/GenBank/DDBJ databases">
        <title>Aedes aegypti genome working group (AGWG) sequencing and assembly.</title>
        <authorList>
            <consortium name="Aedes aegypti Genome Working Group (AGWG)"/>
            <person name="Matthews B.J."/>
        </authorList>
    </citation>
    <scope>NUCLEOTIDE SEQUENCE [LARGE SCALE GENOMIC DNA]</scope>
    <source>
        <strain evidence="2 3">LVP_AGWG</strain>
    </source>
</reference>
<organism evidence="2 3">
    <name type="scientific">Aedes aegypti</name>
    <name type="common">Yellowfever mosquito</name>
    <name type="synonym">Culex aegypti</name>
    <dbReference type="NCBI Taxonomy" id="7159"/>
    <lineage>
        <taxon>Eukaryota</taxon>
        <taxon>Metazoa</taxon>
        <taxon>Ecdysozoa</taxon>
        <taxon>Arthropoda</taxon>
        <taxon>Hexapoda</taxon>
        <taxon>Insecta</taxon>
        <taxon>Pterygota</taxon>
        <taxon>Neoptera</taxon>
        <taxon>Endopterygota</taxon>
        <taxon>Diptera</taxon>
        <taxon>Nematocera</taxon>
        <taxon>Culicoidea</taxon>
        <taxon>Culicidae</taxon>
        <taxon>Culicinae</taxon>
        <taxon>Aedini</taxon>
        <taxon>Aedes</taxon>
        <taxon>Stegomyia</taxon>
    </lineage>
</organism>
<feature type="compositionally biased region" description="Polar residues" evidence="1">
    <location>
        <begin position="1026"/>
        <end position="1036"/>
    </location>
</feature>